<dbReference type="NCBIfam" id="TIGR01730">
    <property type="entry name" value="RND_mfp"/>
    <property type="match status" value="1"/>
</dbReference>
<dbReference type="EMBL" id="AUVB01000036">
    <property type="protein sequence ID" value="KGE04164.1"/>
    <property type="molecule type" value="Genomic_DNA"/>
</dbReference>
<gene>
    <name evidence="6" type="ORF">HRUBRA_01259</name>
</gene>
<protein>
    <submittedName>
        <fullName evidence="6">Putative RND efflux membrane fusion protein</fullName>
    </submittedName>
</protein>
<organism evidence="6 7">
    <name type="scientific">Pseudohaliea rubra DSM 19751</name>
    <dbReference type="NCBI Taxonomy" id="1265313"/>
    <lineage>
        <taxon>Bacteria</taxon>
        <taxon>Pseudomonadati</taxon>
        <taxon>Pseudomonadota</taxon>
        <taxon>Gammaproteobacteria</taxon>
        <taxon>Cellvibrionales</taxon>
        <taxon>Halieaceae</taxon>
        <taxon>Pseudohaliea</taxon>
    </lineage>
</organism>
<evidence type="ECO:0000256" key="2">
    <source>
        <dbReference type="SAM" id="Coils"/>
    </source>
</evidence>
<evidence type="ECO:0000313" key="7">
    <source>
        <dbReference type="Proteomes" id="UP000029640"/>
    </source>
</evidence>
<dbReference type="PANTHER" id="PTHR30469:SF29">
    <property type="entry name" value="BLR2860 PROTEIN"/>
    <property type="match status" value="1"/>
</dbReference>
<dbReference type="Gene3D" id="1.10.287.470">
    <property type="entry name" value="Helix hairpin bin"/>
    <property type="match status" value="1"/>
</dbReference>
<keyword evidence="2" id="KW-0175">Coiled coil</keyword>
<dbReference type="Pfam" id="PF25917">
    <property type="entry name" value="BSH_RND"/>
    <property type="match status" value="1"/>
</dbReference>
<dbReference type="Proteomes" id="UP000029640">
    <property type="component" value="Unassembled WGS sequence"/>
</dbReference>
<comment type="similarity">
    <text evidence="1">Belongs to the membrane fusion protein (MFP) (TC 8.A.1) family.</text>
</comment>
<dbReference type="GO" id="GO:0015562">
    <property type="term" value="F:efflux transmembrane transporter activity"/>
    <property type="evidence" value="ECO:0007669"/>
    <property type="project" value="TreeGrafter"/>
</dbReference>
<feature type="compositionally biased region" description="Basic and acidic residues" evidence="3">
    <location>
        <begin position="54"/>
        <end position="63"/>
    </location>
</feature>
<evidence type="ECO:0000256" key="1">
    <source>
        <dbReference type="ARBA" id="ARBA00009477"/>
    </source>
</evidence>
<dbReference type="HOGENOM" id="CLU_018816_0_0_6"/>
<accession>A0A095WZX0</accession>
<dbReference type="STRING" id="1265313.HRUBRA_01259"/>
<dbReference type="InterPro" id="IPR006143">
    <property type="entry name" value="RND_pump_MFP"/>
</dbReference>
<dbReference type="Pfam" id="PF25954">
    <property type="entry name" value="Beta-barrel_RND_2"/>
    <property type="match status" value="1"/>
</dbReference>
<dbReference type="InterPro" id="IPR058625">
    <property type="entry name" value="MdtA-like_BSH"/>
</dbReference>
<name>A0A095WZX0_9GAMM</name>
<dbReference type="Gene3D" id="2.40.50.100">
    <property type="match status" value="1"/>
</dbReference>
<dbReference type="RefSeq" id="WP_035517514.1">
    <property type="nucleotide sequence ID" value="NZ_KN234781.1"/>
</dbReference>
<reference evidence="6 7" key="1">
    <citation type="journal article" date="2014" name="Genome Announc.">
        <title>Genome Sequence of Gammaproteobacterial Pseudohaliea rubra Type Strain DSM 19751, Isolated from Coastal Seawater of the Mediterranean Sea.</title>
        <authorList>
            <person name="Spring S."/>
            <person name="Fiebig A."/>
            <person name="Riedel T."/>
            <person name="Goker M."/>
            <person name="Klenk H.P."/>
        </authorList>
    </citation>
    <scope>NUCLEOTIDE SEQUENCE [LARGE SCALE GENOMIC DNA]</scope>
    <source>
        <strain evidence="6 7">DSM 19751</strain>
    </source>
</reference>
<feature type="domain" description="Multidrug resistance protein MdtA-like barrel-sandwich hybrid" evidence="4">
    <location>
        <begin position="77"/>
        <end position="204"/>
    </location>
</feature>
<evidence type="ECO:0000313" key="6">
    <source>
        <dbReference type="EMBL" id="KGE04164.1"/>
    </source>
</evidence>
<dbReference type="InterPro" id="IPR058792">
    <property type="entry name" value="Beta-barrel_RND_2"/>
</dbReference>
<evidence type="ECO:0000259" key="5">
    <source>
        <dbReference type="Pfam" id="PF25954"/>
    </source>
</evidence>
<dbReference type="SUPFAM" id="SSF111369">
    <property type="entry name" value="HlyD-like secretion proteins"/>
    <property type="match status" value="1"/>
</dbReference>
<evidence type="ECO:0000259" key="4">
    <source>
        <dbReference type="Pfam" id="PF25917"/>
    </source>
</evidence>
<dbReference type="OrthoDB" id="9806939at2"/>
<sequence>MRKNLIVATLIAAGILLWLLSGLFGSNDGDRAANPPPLAEAQPRETSREPVAVRARESRAEPRQRTLALRGRTDNKRTVEVRAEITGMVIERPVERGSRVEAGDLLCRVAVDDREVAVAEAEAALKRARIEYEGALKLREMGLQSATAIAQAEAGLAAARATLKREQLNLERTALRAPFAGVVEAVALEIGDYATPGTTCATLLDLDPMLVTARVSAGDAARLEVGAPVRAVTATGRELTATLSFIGNQSDTATRTYALEATLPNPDYLLRSGVPATLEIPTGEVQAHRVSPALFTLDDAGRLGLRTLDRDNRVVFQPIDIIEDGAEGTWVTGLPSVTRIITVGQEFVFDGQRVRVEQDEPMALSARSAR</sequence>
<evidence type="ECO:0000256" key="3">
    <source>
        <dbReference type="SAM" id="MobiDB-lite"/>
    </source>
</evidence>
<feature type="domain" description="CusB-like beta-barrel" evidence="5">
    <location>
        <begin position="211"/>
        <end position="280"/>
    </location>
</feature>
<dbReference type="eggNOG" id="COG0845">
    <property type="taxonomic scope" value="Bacteria"/>
</dbReference>
<feature type="coiled-coil region" evidence="2">
    <location>
        <begin position="111"/>
        <end position="169"/>
    </location>
</feature>
<keyword evidence="7" id="KW-1185">Reference proteome</keyword>
<dbReference type="PANTHER" id="PTHR30469">
    <property type="entry name" value="MULTIDRUG RESISTANCE PROTEIN MDTA"/>
    <property type="match status" value="1"/>
</dbReference>
<feature type="region of interest" description="Disordered" evidence="3">
    <location>
        <begin position="31"/>
        <end position="63"/>
    </location>
</feature>
<proteinExistence type="inferred from homology"/>
<dbReference type="AlphaFoldDB" id="A0A095WZX0"/>
<dbReference type="Gene3D" id="2.40.30.170">
    <property type="match status" value="1"/>
</dbReference>
<comment type="caution">
    <text evidence="6">The sequence shown here is derived from an EMBL/GenBank/DDBJ whole genome shotgun (WGS) entry which is preliminary data.</text>
</comment>
<dbReference type="GO" id="GO:1990281">
    <property type="term" value="C:efflux pump complex"/>
    <property type="evidence" value="ECO:0007669"/>
    <property type="project" value="TreeGrafter"/>
</dbReference>